<dbReference type="PANTHER" id="PTHR21708:SF26">
    <property type="entry name" value="2-DEHYDROPANTOATE 2-REDUCTASE"/>
    <property type="match status" value="1"/>
</dbReference>
<dbReference type="EMBL" id="CP002116">
    <property type="protein sequence ID" value="ADK81074.1"/>
    <property type="molecule type" value="Genomic_DNA"/>
</dbReference>
<dbReference type="SUPFAM" id="SSF48179">
    <property type="entry name" value="6-phosphogluconate dehydrogenase C-terminal domain-like"/>
    <property type="match status" value="1"/>
</dbReference>
<dbReference type="InterPro" id="IPR008927">
    <property type="entry name" value="6-PGluconate_DH-like_C_sf"/>
</dbReference>
<dbReference type="STRING" id="573413.Spirs_1949"/>
<dbReference type="OrthoDB" id="9793586at2"/>
<proteinExistence type="predicted"/>
<dbReference type="eggNOG" id="COG1893">
    <property type="taxonomic scope" value="Bacteria"/>
</dbReference>
<dbReference type="GO" id="GO:0008677">
    <property type="term" value="F:2-dehydropantoate 2-reductase activity"/>
    <property type="evidence" value="ECO:0007669"/>
    <property type="project" value="UniProtKB-EC"/>
</dbReference>
<dbReference type="HOGENOM" id="CLU_031468_0_0_12"/>
<dbReference type="RefSeq" id="WP_013254538.1">
    <property type="nucleotide sequence ID" value="NC_014364.1"/>
</dbReference>
<dbReference type="InterPro" id="IPR036291">
    <property type="entry name" value="NAD(P)-bd_dom_sf"/>
</dbReference>
<sequence>MTAIPRIYVIGSGSMGMPLAAFLSANDIQVIAVRTSVEGVSPTIESVTVELPAGKSLQANVKMVSLSEIECVDEGILLLTAKATANKYIADSLRTKFSKLPIVVMQNGIGVEQVYIDAGFPKIYRCVLYATGQTIQKHHYRFREVSESPIGIVKGDPGEAQAIIDQISTPTFRFRYVESIEREAWKKAIINAAFNSICPLINVDNGIFHRDKHVAMIAETIIDEASSVAAKIGIRFQKRELLDQLLLISQRSDGQLISTLQDINNGRETEIEFLNLEIARIGNGMSPPIDPRVTRILGEMILAKSKSTI</sequence>
<dbReference type="KEGG" id="ssm:Spirs_1949"/>
<organism evidence="8 9">
    <name type="scientific">Sediminispirochaeta smaragdinae (strain DSM 11293 / JCM 15392 / SEBR 4228)</name>
    <name type="common">Spirochaeta smaragdinae</name>
    <dbReference type="NCBI Taxonomy" id="573413"/>
    <lineage>
        <taxon>Bacteria</taxon>
        <taxon>Pseudomonadati</taxon>
        <taxon>Spirochaetota</taxon>
        <taxon>Spirochaetia</taxon>
        <taxon>Spirochaetales</taxon>
        <taxon>Spirochaetaceae</taxon>
        <taxon>Sediminispirochaeta</taxon>
    </lineage>
</organism>
<reference evidence="8 9" key="1">
    <citation type="journal article" date="2010" name="Stand. Genomic Sci.">
        <title>Complete genome sequence of Spirochaeta smaragdinae type strain (SEBR 4228).</title>
        <authorList>
            <person name="Mavromatis K."/>
            <person name="Yasawong M."/>
            <person name="Chertkov O."/>
            <person name="Lapidus A."/>
            <person name="Lucas S."/>
            <person name="Nolan M."/>
            <person name="Del Rio T.G."/>
            <person name="Tice H."/>
            <person name="Cheng J.F."/>
            <person name="Pitluck S."/>
            <person name="Liolios K."/>
            <person name="Ivanova N."/>
            <person name="Tapia R."/>
            <person name="Han C."/>
            <person name="Bruce D."/>
            <person name="Goodwin L."/>
            <person name="Pati A."/>
            <person name="Chen A."/>
            <person name="Palaniappan K."/>
            <person name="Land M."/>
            <person name="Hauser L."/>
            <person name="Chang Y.J."/>
            <person name="Jeffries C.D."/>
            <person name="Detter J.C."/>
            <person name="Rohde M."/>
            <person name="Brambilla E."/>
            <person name="Spring S."/>
            <person name="Goker M."/>
            <person name="Sikorski J."/>
            <person name="Woyke T."/>
            <person name="Bristow J."/>
            <person name="Eisen J.A."/>
            <person name="Markowitz V."/>
            <person name="Hugenholtz P."/>
            <person name="Klenk H.P."/>
            <person name="Kyrpides N.C."/>
        </authorList>
    </citation>
    <scope>NUCLEOTIDE SEQUENCE [LARGE SCALE GENOMIC DNA]</scope>
    <source>
        <strain evidence="9">DSM 11293 / JCM 15392 / SEBR 4228</strain>
    </source>
</reference>
<keyword evidence="9" id="KW-1185">Reference proteome</keyword>
<evidence type="ECO:0000256" key="1">
    <source>
        <dbReference type="ARBA" id="ARBA00004994"/>
    </source>
</evidence>
<evidence type="ECO:0000259" key="7">
    <source>
        <dbReference type="Pfam" id="PF08546"/>
    </source>
</evidence>
<dbReference type="InterPro" id="IPR013332">
    <property type="entry name" value="KPR_N"/>
</dbReference>
<dbReference type="Pfam" id="PF02558">
    <property type="entry name" value="ApbA"/>
    <property type="match status" value="1"/>
</dbReference>
<evidence type="ECO:0000256" key="2">
    <source>
        <dbReference type="ARBA" id="ARBA00013014"/>
    </source>
</evidence>
<dbReference type="GO" id="GO:0005737">
    <property type="term" value="C:cytoplasm"/>
    <property type="evidence" value="ECO:0007669"/>
    <property type="project" value="TreeGrafter"/>
</dbReference>
<dbReference type="InterPro" id="IPR013328">
    <property type="entry name" value="6PGD_dom2"/>
</dbReference>
<dbReference type="Gene3D" id="1.10.1040.10">
    <property type="entry name" value="N-(1-d-carboxylethyl)-l-norvaline Dehydrogenase, domain 2"/>
    <property type="match status" value="1"/>
</dbReference>
<comment type="pathway">
    <text evidence="1">Cofactor biosynthesis; (R)-pantothenate biosynthesis; (R)-pantoate from 3-methyl-2-oxobutanoate: step 2/2.</text>
</comment>
<dbReference type="InterPro" id="IPR051402">
    <property type="entry name" value="KPR-Related"/>
</dbReference>
<evidence type="ECO:0000313" key="9">
    <source>
        <dbReference type="Proteomes" id="UP000002318"/>
    </source>
</evidence>
<protein>
    <recommendedName>
        <fullName evidence="3">2-dehydropantoate 2-reductase</fullName>
        <ecNumber evidence="2">1.1.1.169</ecNumber>
    </recommendedName>
    <alternativeName>
        <fullName evidence="4">Ketopantoate reductase</fullName>
    </alternativeName>
</protein>
<dbReference type="EC" id="1.1.1.169" evidence="2"/>
<evidence type="ECO:0000259" key="6">
    <source>
        <dbReference type="Pfam" id="PF02558"/>
    </source>
</evidence>
<feature type="domain" description="Ketopantoate reductase N-terminal" evidence="6">
    <location>
        <begin position="7"/>
        <end position="144"/>
    </location>
</feature>
<gene>
    <name evidence="8" type="ordered locus">Spirs_1949</name>
</gene>
<dbReference type="SUPFAM" id="SSF51735">
    <property type="entry name" value="NAD(P)-binding Rossmann-fold domains"/>
    <property type="match status" value="1"/>
</dbReference>
<feature type="domain" description="Ketopantoate reductase C-terminal" evidence="7">
    <location>
        <begin position="180"/>
        <end position="285"/>
    </location>
</feature>
<evidence type="ECO:0000313" key="8">
    <source>
        <dbReference type="EMBL" id="ADK81074.1"/>
    </source>
</evidence>
<dbReference type="Pfam" id="PF08546">
    <property type="entry name" value="ApbA_C"/>
    <property type="match status" value="1"/>
</dbReference>
<evidence type="ECO:0000256" key="3">
    <source>
        <dbReference type="ARBA" id="ARBA00019465"/>
    </source>
</evidence>
<dbReference type="Proteomes" id="UP000002318">
    <property type="component" value="Chromosome"/>
</dbReference>
<dbReference type="Gene3D" id="3.40.50.720">
    <property type="entry name" value="NAD(P)-binding Rossmann-like Domain"/>
    <property type="match status" value="1"/>
</dbReference>
<evidence type="ECO:0000256" key="5">
    <source>
        <dbReference type="ARBA" id="ARBA00048793"/>
    </source>
</evidence>
<name>E1R1D3_SEDSS</name>
<dbReference type="AlphaFoldDB" id="E1R1D3"/>
<dbReference type="InterPro" id="IPR013752">
    <property type="entry name" value="KPA_reductase"/>
</dbReference>
<evidence type="ECO:0000256" key="4">
    <source>
        <dbReference type="ARBA" id="ARBA00032024"/>
    </source>
</evidence>
<dbReference type="PANTHER" id="PTHR21708">
    <property type="entry name" value="PROBABLE 2-DEHYDROPANTOATE 2-REDUCTASE"/>
    <property type="match status" value="1"/>
</dbReference>
<comment type="catalytic activity">
    <reaction evidence="5">
        <text>(R)-pantoate + NADP(+) = 2-dehydropantoate + NADPH + H(+)</text>
        <dbReference type="Rhea" id="RHEA:16233"/>
        <dbReference type="ChEBI" id="CHEBI:11561"/>
        <dbReference type="ChEBI" id="CHEBI:15378"/>
        <dbReference type="ChEBI" id="CHEBI:15980"/>
        <dbReference type="ChEBI" id="CHEBI:57783"/>
        <dbReference type="ChEBI" id="CHEBI:58349"/>
        <dbReference type="EC" id="1.1.1.169"/>
    </reaction>
</comment>
<accession>E1R1D3</accession>